<dbReference type="KEGG" id="cgob:115019353"/>
<dbReference type="Pfam" id="PF15301">
    <property type="entry name" value="SLAIN"/>
    <property type="match status" value="1"/>
</dbReference>
<comment type="similarity">
    <text evidence="1">Belongs to the SLAIN motif-containing family.</text>
</comment>
<dbReference type="AlphaFoldDB" id="A0A6J2R348"/>
<dbReference type="GO" id="GO:0035371">
    <property type="term" value="C:microtubule plus-end"/>
    <property type="evidence" value="ECO:0007669"/>
    <property type="project" value="TreeGrafter"/>
</dbReference>
<reference evidence="5" key="1">
    <citation type="submission" date="2025-08" db="UniProtKB">
        <authorList>
            <consortium name="RefSeq"/>
        </authorList>
    </citation>
    <scope>IDENTIFICATION</scope>
</reference>
<feature type="compositionally biased region" description="Low complexity" evidence="3">
    <location>
        <begin position="325"/>
        <end position="337"/>
    </location>
</feature>
<dbReference type="PANTHER" id="PTHR22406">
    <property type="entry name" value="NASCENT POLYPEPTIDE-ASSOCIATED COMPLEX SUBUNIT ALPHA, MUSCLE-SPECIFIC FORM"/>
    <property type="match status" value="1"/>
</dbReference>
<gene>
    <name evidence="5" type="primary">LOC115019353</name>
</gene>
<proteinExistence type="inferred from homology"/>
<dbReference type="GeneID" id="115019353"/>
<feature type="region of interest" description="Disordered" evidence="3">
    <location>
        <begin position="318"/>
        <end position="350"/>
    </location>
</feature>
<dbReference type="InParanoid" id="A0A6J2R348"/>
<accession>A0A6J2R348</accession>
<evidence type="ECO:0000256" key="2">
    <source>
        <dbReference type="ARBA" id="ARBA00023054"/>
    </source>
</evidence>
<dbReference type="GO" id="GO:0007020">
    <property type="term" value="P:microtubule nucleation"/>
    <property type="evidence" value="ECO:0007669"/>
    <property type="project" value="TreeGrafter"/>
</dbReference>
<dbReference type="GO" id="GO:0031122">
    <property type="term" value="P:cytoplasmic microtubule organization"/>
    <property type="evidence" value="ECO:0007669"/>
    <property type="project" value="TreeGrafter"/>
</dbReference>
<feature type="region of interest" description="Disordered" evidence="3">
    <location>
        <begin position="261"/>
        <end position="297"/>
    </location>
</feature>
<sequence>MELQNQLGDWSRYFCNQPPVELDTSPKHHLLCNELISSSVRMEDNSDPFCRIWTDAEQERVKNRNNRSFAMDARIRLDHLKSGCNSTLPCCATDGTLYNYNCQKDSDSEDSQEEESALDSVELLEVEDNVQDEESCIPHRLYESPNKQECVERSESALRWCRHVLDNPSPDMEAVCRSLINRLNHRSSSHFYRRPAVYHHNVGSSTDKTYFSTTHSISDSSDNKMRIFHDSITTSYRLQDITDVHIMARIQEASLRQAYVSTPARRRSPEPPLGCSTSLNSSTRQSPTSLAKQGCQSPKLARLHQQVTQFKLLKLAQNQETSPGRTRSPLRTSLRSLQAVRNSRSLDTDDGQFAEEITSPASASVHDSLHSVRASSDQLLRSQSLSPSRIPHPAKGYLSVHGRVFASPDRSTTKAWGRNVPYTQW</sequence>
<organism evidence="4 5">
    <name type="scientific">Cottoperca gobio</name>
    <name type="common">Frogmouth</name>
    <name type="synonym">Aphritis gobio</name>
    <dbReference type="NCBI Taxonomy" id="56716"/>
    <lineage>
        <taxon>Eukaryota</taxon>
        <taxon>Metazoa</taxon>
        <taxon>Chordata</taxon>
        <taxon>Craniata</taxon>
        <taxon>Vertebrata</taxon>
        <taxon>Euteleostomi</taxon>
        <taxon>Actinopterygii</taxon>
        <taxon>Neopterygii</taxon>
        <taxon>Teleostei</taxon>
        <taxon>Neoteleostei</taxon>
        <taxon>Acanthomorphata</taxon>
        <taxon>Eupercaria</taxon>
        <taxon>Perciformes</taxon>
        <taxon>Notothenioidei</taxon>
        <taxon>Bovichtidae</taxon>
        <taxon>Cottoperca</taxon>
    </lineage>
</organism>
<dbReference type="PANTHER" id="PTHR22406:SF5">
    <property type="entry name" value="SLAIN MOTIF-CONTAINING PROTEIN-LIKE"/>
    <property type="match status" value="1"/>
</dbReference>
<evidence type="ECO:0000256" key="3">
    <source>
        <dbReference type="SAM" id="MobiDB-lite"/>
    </source>
</evidence>
<protein>
    <submittedName>
        <fullName evidence="5">SLAIN motif-containing protein-like</fullName>
    </submittedName>
</protein>
<evidence type="ECO:0000313" key="4">
    <source>
        <dbReference type="Proteomes" id="UP000504630"/>
    </source>
</evidence>
<dbReference type="InterPro" id="IPR026179">
    <property type="entry name" value="Slain"/>
</dbReference>
<dbReference type="Proteomes" id="UP000504630">
    <property type="component" value="Chromosome 14"/>
</dbReference>
<dbReference type="RefSeq" id="XP_029304734.1">
    <property type="nucleotide sequence ID" value="XM_029448874.1"/>
</dbReference>
<keyword evidence="4" id="KW-1185">Reference proteome</keyword>
<evidence type="ECO:0000313" key="5">
    <source>
        <dbReference type="RefSeq" id="XP_029304734.1"/>
    </source>
</evidence>
<name>A0A6J2R348_COTGO</name>
<dbReference type="OrthoDB" id="6347145at2759"/>
<feature type="compositionally biased region" description="Polar residues" evidence="3">
    <location>
        <begin position="275"/>
        <end position="296"/>
    </location>
</feature>
<evidence type="ECO:0000256" key="1">
    <source>
        <dbReference type="ARBA" id="ARBA00006652"/>
    </source>
</evidence>
<dbReference type="GO" id="GO:0031116">
    <property type="term" value="P:positive regulation of microtubule polymerization"/>
    <property type="evidence" value="ECO:0007669"/>
    <property type="project" value="TreeGrafter"/>
</dbReference>
<keyword evidence="2" id="KW-0175">Coiled coil</keyword>